<dbReference type="Gene3D" id="1.20.120.1770">
    <property type="match status" value="1"/>
</dbReference>
<reference evidence="13" key="1">
    <citation type="submission" date="2021-10" db="EMBL/GenBank/DDBJ databases">
        <title>De novo Genome Assembly of Clathrus columnatus (Basidiomycota, Fungi) Using Illumina and Nanopore Sequence Data.</title>
        <authorList>
            <person name="Ogiso-Tanaka E."/>
            <person name="Itagaki H."/>
            <person name="Hosoya T."/>
            <person name="Hosaka K."/>
        </authorList>
    </citation>
    <scope>NUCLEOTIDE SEQUENCE</scope>
    <source>
        <strain evidence="13">MO-923</strain>
    </source>
</reference>
<name>A0AAV5AC32_9AGAM</name>
<comment type="subcellular location">
    <subcellularLocation>
        <location evidence="2">Membrane</location>
        <topology evidence="2">Multi-pass membrane protein</topology>
    </subcellularLocation>
</comment>
<feature type="domain" description="Cytochrome b561" evidence="12">
    <location>
        <begin position="1"/>
        <end position="184"/>
    </location>
</feature>
<keyword evidence="9" id="KW-0408">Iron</keyword>
<dbReference type="EMBL" id="BPWL01000007">
    <property type="protein sequence ID" value="GJJ12194.1"/>
    <property type="molecule type" value="Genomic_DNA"/>
</dbReference>
<evidence type="ECO:0000256" key="5">
    <source>
        <dbReference type="ARBA" id="ARBA00022692"/>
    </source>
</evidence>
<evidence type="ECO:0000256" key="11">
    <source>
        <dbReference type="SAM" id="Phobius"/>
    </source>
</evidence>
<evidence type="ECO:0000256" key="10">
    <source>
        <dbReference type="ARBA" id="ARBA00023136"/>
    </source>
</evidence>
<keyword evidence="5 11" id="KW-0812">Transmembrane</keyword>
<feature type="transmembrane region" description="Helical" evidence="11">
    <location>
        <begin position="12"/>
        <end position="33"/>
    </location>
</feature>
<evidence type="ECO:0000256" key="6">
    <source>
        <dbReference type="ARBA" id="ARBA00022723"/>
    </source>
</evidence>
<sequence length="214" mass="23947">MSYNIAAFNQEVRLHATLAPIAMVVLLPIGILIPRFLRTTKIKWFWIHALWQTLVLGPVLIVGIGYGIKATDRQVKASSTSHFNDPHKKSGLAILILYFVQVMLGLFSHFANTNPIPGVYRSPQRILHILLGLTLFGLGFWQVNYGYTIEWVTYVGSIVPLSVNKAWKALVIQIIAETTAAETCLILLEKLLVKHSVLKVEVSLKRHNGISILL</sequence>
<evidence type="ECO:0000313" key="13">
    <source>
        <dbReference type="EMBL" id="GJJ12194.1"/>
    </source>
</evidence>
<evidence type="ECO:0000256" key="2">
    <source>
        <dbReference type="ARBA" id="ARBA00004141"/>
    </source>
</evidence>
<accession>A0AAV5AC32</accession>
<evidence type="ECO:0000259" key="12">
    <source>
        <dbReference type="PROSITE" id="PS50939"/>
    </source>
</evidence>
<evidence type="ECO:0000256" key="9">
    <source>
        <dbReference type="ARBA" id="ARBA00023004"/>
    </source>
</evidence>
<dbReference type="Pfam" id="PF03188">
    <property type="entry name" value="Cytochrom_B561"/>
    <property type="match status" value="1"/>
</dbReference>
<evidence type="ECO:0000256" key="4">
    <source>
        <dbReference type="ARBA" id="ARBA00022617"/>
    </source>
</evidence>
<dbReference type="SMART" id="SM00665">
    <property type="entry name" value="B561"/>
    <property type="match status" value="1"/>
</dbReference>
<keyword evidence="7" id="KW-0249">Electron transport</keyword>
<dbReference type="GO" id="GO:0016020">
    <property type="term" value="C:membrane"/>
    <property type="evidence" value="ECO:0007669"/>
    <property type="project" value="UniProtKB-SubCell"/>
</dbReference>
<dbReference type="Proteomes" id="UP001050691">
    <property type="component" value="Unassembled WGS sequence"/>
</dbReference>
<dbReference type="PROSITE" id="PS50939">
    <property type="entry name" value="CYTOCHROME_B561"/>
    <property type="match status" value="1"/>
</dbReference>
<feature type="transmembrane region" description="Helical" evidence="11">
    <location>
        <begin position="92"/>
        <end position="114"/>
    </location>
</feature>
<evidence type="ECO:0000256" key="3">
    <source>
        <dbReference type="ARBA" id="ARBA00022448"/>
    </source>
</evidence>
<dbReference type="GO" id="GO:0020037">
    <property type="term" value="F:heme binding"/>
    <property type="evidence" value="ECO:0007669"/>
    <property type="project" value="TreeGrafter"/>
</dbReference>
<proteinExistence type="predicted"/>
<dbReference type="AlphaFoldDB" id="A0AAV5AC32"/>
<comment type="caution">
    <text evidence="13">The sequence shown here is derived from an EMBL/GenBank/DDBJ whole genome shotgun (WGS) entry which is preliminary data.</text>
</comment>
<gene>
    <name evidence="13" type="ORF">Clacol_006435</name>
</gene>
<keyword evidence="6" id="KW-0479">Metal-binding</keyword>
<comment type="cofactor">
    <cofactor evidence="1">
        <name>heme b</name>
        <dbReference type="ChEBI" id="CHEBI:60344"/>
    </cofactor>
</comment>
<evidence type="ECO:0000313" key="14">
    <source>
        <dbReference type="Proteomes" id="UP001050691"/>
    </source>
</evidence>
<evidence type="ECO:0000256" key="8">
    <source>
        <dbReference type="ARBA" id="ARBA00022989"/>
    </source>
</evidence>
<evidence type="ECO:0000256" key="7">
    <source>
        <dbReference type="ARBA" id="ARBA00022982"/>
    </source>
</evidence>
<dbReference type="GO" id="GO:0046872">
    <property type="term" value="F:metal ion binding"/>
    <property type="evidence" value="ECO:0007669"/>
    <property type="project" value="UniProtKB-KW"/>
</dbReference>
<keyword evidence="4" id="KW-0349">Heme</keyword>
<keyword evidence="8 11" id="KW-1133">Transmembrane helix</keyword>
<feature type="transmembrane region" description="Helical" evidence="11">
    <location>
        <begin position="126"/>
        <end position="147"/>
    </location>
</feature>
<organism evidence="13 14">
    <name type="scientific">Clathrus columnatus</name>
    <dbReference type="NCBI Taxonomy" id="1419009"/>
    <lineage>
        <taxon>Eukaryota</taxon>
        <taxon>Fungi</taxon>
        <taxon>Dikarya</taxon>
        <taxon>Basidiomycota</taxon>
        <taxon>Agaricomycotina</taxon>
        <taxon>Agaricomycetes</taxon>
        <taxon>Phallomycetidae</taxon>
        <taxon>Phallales</taxon>
        <taxon>Clathraceae</taxon>
        <taxon>Clathrus</taxon>
    </lineage>
</organism>
<dbReference type="CDD" id="cd08760">
    <property type="entry name" value="Cyt_b561_FRRS1_like"/>
    <property type="match status" value="1"/>
</dbReference>
<protein>
    <recommendedName>
        <fullName evidence="12">Cytochrome b561 domain-containing protein</fullName>
    </recommendedName>
</protein>
<dbReference type="InterPro" id="IPR006593">
    <property type="entry name" value="Cyt_b561/ferric_Rdtase_TM"/>
</dbReference>
<evidence type="ECO:0000256" key="1">
    <source>
        <dbReference type="ARBA" id="ARBA00001970"/>
    </source>
</evidence>
<dbReference type="PANTHER" id="PTHR15422:SF24">
    <property type="entry name" value="DOMON RELATED DOMAIN-CONTAINING PROTEIN"/>
    <property type="match status" value="1"/>
</dbReference>
<keyword evidence="3" id="KW-0813">Transport</keyword>
<keyword evidence="14" id="KW-1185">Reference proteome</keyword>
<dbReference type="PANTHER" id="PTHR15422">
    <property type="entry name" value="OS05G0565100 PROTEIN"/>
    <property type="match status" value="1"/>
</dbReference>
<keyword evidence="10 11" id="KW-0472">Membrane</keyword>
<dbReference type="InterPro" id="IPR045150">
    <property type="entry name" value="CYB561D1/2"/>
</dbReference>
<feature type="transmembrane region" description="Helical" evidence="11">
    <location>
        <begin position="45"/>
        <end position="68"/>
    </location>
</feature>
<dbReference type="GO" id="GO:0140575">
    <property type="term" value="F:transmembrane monodehydroascorbate reductase activity"/>
    <property type="evidence" value="ECO:0007669"/>
    <property type="project" value="InterPro"/>
</dbReference>